<gene>
    <name evidence="1" type="ORF">C943_01852</name>
</gene>
<reference evidence="1" key="1">
    <citation type="submission" date="2013-01" db="EMBL/GenBank/DDBJ databases">
        <title>Genome assembly of Mariniradius saccharolyticus AK6.</title>
        <authorList>
            <person name="Vaidya B."/>
            <person name="Khatri I."/>
            <person name="Tanuku N.R.S."/>
            <person name="Subramanian S."/>
            <person name="Pinnaka A."/>
        </authorList>
    </citation>
    <scope>NUCLEOTIDE SEQUENCE [LARGE SCALE GENOMIC DNA]</scope>
    <source>
        <strain evidence="1">AK6</strain>
    </source>
</reference>
<comment type="caution">
    <text evidence="1">The sequence shown here is derived from an EMBL/GenBank/DDBJ whole genome shotgun (WGS) entry which is preliminary data.</text>
</comment>
<dbReference type="STRING" id="1239962.C943_01852"/>
<name>M7XBE0_9BACT</name>
<dbReference type="InParanoid" id="M7XBE0"/>
<dbReference type="EMBL" id="AMZY02000017">
    <property type="protein sequence ID" value="EMS31893.1"/>
    <property type="molecule type" value="Genomic_DNA"/>
</dbReference>
<protein>
    <submittedName>
        <fullName evidence="1">Uncharacterized protein</fullName>
    </submittedName>
</protein>
<sequence length="65" mass="7377">MSGSAFQSVVKIGIYAFEGFTKKIKIALFWECLSKIIKKGLSRYLNPLLGKNIRLLIACMNRVVR</sequence>
<dbReference type="AlphaFoldDB" id="M7XBE0"/>
<keyword evidence="2" id="KW-1185">Reference proteome</keyword>
<organism evidence="1 2">
    <name type="scientific">Mariniradius saccharolyticus AK6</name>
    <dbReference type="NCBI Taxonomy" id="1239962"/>
    <lineage>
        <taxon>Bacteria</taxon>
        <taxon>Pseudomonadati</taxon>
        <taxon>Bacteroidota</taxon>
        <taxon>Cytophagia</taxon>
        <taxon>Cytophagales</taxon>
        <taxon>Cyclobacteriaceae</taxon>
        <taxon>Mariniradius</taxon>
    </lineage>
</organism>
<accession>M7XBE0</accession>
<evidence type="ECO:0000313" key="2">
    <source>
        <dbReference type="Proteomes" id="UP000010953"/>
    </source>
</evidence>
<proteinExistence type="predicted"/>
<evidence type="ECO:0000313" key="1">
    <source>
        <dbReference type="EMBL" id="EMS31893.1"/>
    </source>
</evidence>
<dbReference type="Proteomes" id="UP000010953">
    <property type="component" value="Unassembled WGS sequence"/>
</dbReference>